<feature type="compositionally biased region" description="Polar residues" evidence="10">
    <location>
        <begin position="493"/>
        <end position="524"/>
    </location>
</feature>
<keyword evidence="6 9" id="KW-0442">Lipid degradation</keyword>
<accession>A0A914NEZ3</accession>
<dbReference type="Pfam" id="PF22631">
    <property type="entry name" value="PLCB1-4-like_EFh"/>
    <property type="match status" value="1"/>
</dbReference>
<dbReference type="Gene3D" id="2.30.29.240">
    <property type="match status" value="1"/>
</dbReference>
<dbReference type="InterPro" id="IPR001192">
    <property type="entry name" value="PI-PLC_fam"/>
</dbReference>
<keyword evidence="8" id="KW-0807">Transducer</keyword>
<evidence type="ECO:0000256" key="3">
    <source>
        <dbReference type="ARBA" id="ARBA00012368"/>
    </source>
</evidence>
<dbReference type="AlphaFoldDB" id="A0A914NEZ3"/>
<keyword evidence="7 9" id="KW-0443">Lipid metabolism</keyword>
<feature type="compositionally biased region" description="Polar residues" evidence="10">
    <location>
        <begin position="535"/>
        <end position="549"/>
    </location>
</feature>
<dbReference type="GO" id="GO:0016042">
    <property type="term" value="P:lipid catabolic process"/>
    <property type="evidence" value="ECO:0007669"/>
    <property type="project" value="UniProtKB-KW"/>
</dbReference>
<evidence type="ECO:0000256" key="8">
    <source>
        <dbReference type="ARBA" id="ARBA00023224"/>
    </source>
</evidence>
<evidence type="ECO:0000259" key="11">
    <source>
        <dbReference type="SMART" id="SM00148"/>
    </source>
</evidence>
<feature type="compositionally biased region" description="Low complexity" evidence="10">
    <location>
        <begin position="590"/>
        <end position="614"/>
    </location>
</feature>
<dbReference type="Gene3D" id="1.10.238.10">
    <property type="entry name" value="EF-hand"/>
    <property type="match status" value="1"/>
</dbReference>
<comment type="catalytic activity">
    <reaction evidence="1 9">
        <text>a 1,2-diacyl-sn-glycero-3-phospho-(1D-myo-inositol-4,5-bisphosphate) + H2O = 1D-myo-inositol 1,4,5-trisphosphate + a 1,2-diacyl-sn-glycerol + H(+)</text>
        <dbReference type="Rhea" id="RHEA:33179"/>
        <dbReference type="ChEBI" id="CHEBI:15377"/>
        <dbReference type="ChEBI" id="CHEBI:15378"/>
        <dbReference type="ChEBI" id="CHEBI:17815"/>
        <dbReference type="ChEBI" id="CHEBI:58456"/>
        <dbReference type="ChEBI" id="CHEBI:203600"/>
        <dbReference type="EC" id="3.1.4.11"/>
    </reaction>
</comment>
<dbReference type="SUPFAM" id="SSF47473">
    <property type="entry name" value="EF-hand"/>
    <property type="match status" value="1"/>
</dbReference>
<dbReference type="Proteomes" id="UP000887563">
    <property type="component" value="Unplaced"/>
</dbReference>
<sequence>MALRAMAARLLGRVPEAVTQKSDQVIVNNLYFVASTALVAKTWRESINEFLRTYKIRFACPMQCLQKHWRYLCLSTNERGRIPLRNVVRTFASGKPEKMVHKCLADLGLSGDKEREDLDVVLFTFDKFLRLYHKISPRTDIQELFVKLSGQKEYLTRERLMMFLNDEQRDPRLNEILFPNFDVDRVNSLIAKYETDESYITQGKMSGDGFLRFLLSEENSPVFLDRTERHQDMDQPLCHYFINSSHNTYLTGRQYGGKSSTEIYRQVLLSGCRCIELDCWDGTGENKGEPIITHGKAMCTDVFFKDVLVQIKETAFLRSEWPVILSFENHCSKSNQLKMAKYCLEIFDEMLLTGPIKGHELEPGIPLPSPSQLKRKILIKNKRLKPEDEQRQMEQFRREGRLLDEEDEQSESAIEQKGSVVGSEAETTTTTTNIDDSGGSGQVLSPPSERSHFEDEKLNNQQKQHQKSKLGPTVSSASLSNTFDLLNLGGSGQQQHRSSLSNAPSRHNSTVALIENQQQQSSKETSVEKTEDCASGQSTARSNVAASSNQQQQPPGIISKLKQPLGLNRRVQERPNNEGSGGGGHESVRQRNSGSGHSSSQHHSSTTTNPSPSSLLHLVSGRGEKRSFRRPCIQSGGGGGTDHSTAAALVDANTQHGGKRGSLLERRPAKQK</sequence>
<dbReference type="GO" id="GO:0005737">
    <property type="term" value="C:cytoplasm"/>
    <property type="evidence" value="ECO:0007669"/>
    <property type="project" value="UniProtKB-SubCell"/>
</dbReference>
<dbReference type="PRINTS" id="PR00390">
    <property type="entry name" value="PHPHLIPASEC"/>
</dbReference>
<comment type="subcellular location">
    <subcellularLocation>
        <location evidence="2">Cytoplasm</location>
    </subcellularLocation>
</comment>
<dbReference type="Pfam" id="PF00388">
    <property type="entry name" value="PI-PLC-X"/>
    <property type="match status" value="1"/>
</dbReference>
<dbReference type="InterPro" id="IPR053945">
    <property type="entry name" value="PLCB1-4-like_EFh"/>
</dbReference>
<feature type="compositionally biased region" description="Basic and acidic residues" evidence="10">
    <location>
        <begin position="384"/>
        <end position="403"/>
    </location>
</feature>
<dbReference type="InterPro" id="IPR011992">
    <property type="entry name" value="EF-hand-dom_pair"/>
</dbReference>
<dbReference type="GO" id="GO:0046488">
    <property type="term" value="P:phosphatidylinositol metabolic process"/>
    <property type="evidence" value="ECO:0007669"/>
    <property type="project" value="TreeGrafter"/>
</dbReference>
<protein>
    <recommendedName>
        <fullName evidence="3 9">Phosphoinositide phospholipase C</fullName>
        <ecNumber evidence="3 9">3.1.4.11</ecNumber>
    </recommendedName>
</protein>
<feature type="domain" description="Phosphatidylinositol-specific phospholipase C X" evidence="11">
    <location>
        <begin position="231"/>
        <end position="382"/>
    </location>
</feature>
<proteinExistence type="predicted"/>
<dbReference type="Gene3D" id="3.20.20.190">
    <property type="entry name" value="Phosphatidylinositol (PI) phosphodiesterase"/>
    <property type="match status" value="1"/>
</dbReference>
<evidence type="ECO:0000256" key="4">
    <source>
        <dbReference type="ARBA" id="ARBA00022490"/>
    </source>
</evidence>
<evidence type="ECO:0000256" key="5">
    <source>
        <dbReference type="ARBA" id="ARBA00022801"/>
    </source>
</evidence>
<dbReference type="InterPro" id="IPR017946">
    <property type="entry name" value="PLC-like_Pdiesterase_TIM-brl"/>
</dbReference>
<dbReference type="FunFam" id="1.10.238.10:FF:000005">
    <property type="entry name" value="Phosphoinositide phospholipase C"/>
    <property type="match status" value="1"/>
</dbReference>
<evidence type="ECO:0000313" key="13">
    <source>
        <dbReference type="WBParaSite" id="Minc3s05884g38971"/>
    </source>
</evidence>
<feature type="compositionally biased region" description="Basic and acidic residues" evidence="10">
    <location>
        <begin position="662"/>
        <end position="672"/>
    </location>
</feature>
<name>A0A914NEZ3_MELIC</name>
<evidence type="ECO:0000256" key="10">
    <source>
        <dbReference type="SAM" id="MobiDB-lite"/>
    </source>
</evidence>
<dbReference type="FunFam" id="3.20.20.190:FF:000084">
    <property type="match status" value="1"/>
</dbReference>
<keyword evidence="12" id="KW-1185">Reference proteome</keyword>
<dbReference type="PANTHER" id="PTHR10336">
    <property type="entry name" value="PHOSPHOINOSITIDE-SPECIFIC PHOSPHOLIPASE C FAMILY PROTEIN"/>
    <property type="match status" value="1"/>
</dbReference>
<feature type="compositionally biased region" description="Basic and acidic residues" evidence="10">
    <location>
        <begin position="449"/>
        <end position="458"/>
    </location>
</feature>
<dbReference type="GO" id="GO:0004435">
    <property type="term" value="F:phosphatidylinositol-4,5-bisphosphate phospholipase C activity"/>
    <property type="evidence" value="ECO:0007669"/>
    <property type="project" value="UniProtKB-EC"/>
</dbReference>
<reference evidence="13" key="1">
    <citation type="submission" date="2022-11" db="UniProtKB">
        <authorList>
            <consortium name="WormBaseParasite"/>
        </authorList>
    </citation>
    <scope>IDENTIFICATION</scope>
</reference>
<feature type="compositionally biased region" description="Polar residues" evidence="10">
    <location>
        <begin position="473"/>
        <end position="484"/>
    </location>
</feature>
<feature type="region of interest" description="Disordered" evidence="10">
    <location>
        <begin position="380"/>
        <end position="672"/>
    </location>
</feature>
<dbReference type="CDD" id="cd08591">
    <property type="entry name" value="PI-PLCc_beta"/>
    <property type="match status" value="1"/>
</dbReference>
<keyword evidence="4" id="KW-0963">Cytoplasm</keyword>
<dbReference type="SMART" id="SM00148">
    <property type="entry name" value="PLCXc"/>
    <property type="match status" value="1"/>
</dbReference>
<evidence type="ECO:0000256" key="2">
    <source>
        <dbReference type="ARBA" id="ARBA00004496"/>
    </source>
</evidence>
<keyword evidence="5 9" id="KW-0378">Hydrolase</keyword>
<dbReference type="PROSITE" id="PS50007">
    <property type="entry name" value="PIPLC_X_DOMAIN"/>
    <property type="match status" value="1"/>
</dbReference>
<dbReference type="PANTHER" id="PTHR10336:SF36">
    <property type="entry name" value="1-PHOSPHATIDYLINOSITOL 4,5-BISPHOSPHATE PHOSPHODIESTERASE BETA-4"/>
    <property type="match status" value="1"/>
</dbReference>
<evidence type="ECO:0000313" key="12">
    <source>
        <dbReference type="Proteomes" id="UP000887563"/>
    </source>
</evidence>
<dbReference type="SUPFAM" id="SSF51695">
    <property type="entry name" value="PLC-like phosphodiesterases"/>
    <property type="match status" value="1"/>
</dbReference>
<dbReference type="WBParaSite" id="Minc3s05884g38971">
    <property type="protein sequence ID" value="Minc3s05884g38971"/>
    <property type="gene ID" value="Minc3s05884g38971"/>
</dbReference>
<dbReference type="GO" id="GO:0048015">
    <property type="term" value="P:phosphatidylinositol-mediated signaling"/>
    <property type="evidence" value="ECO:0007669"/>
    <property type="project" value="TreeGrafter"/>
</dbReference>
<evidence type="ECO:0000256" key="7">
    <source>
        <dbReference type="ARBA" id="ARBA00023098"/>
    </source>
</evidence>
<evidence type="ECO:0000256" key="1">
    <source>
        <dbReference type="ARBA" id="ARBA00001195"/>
    </source>
</evidence>
<evidence type="ECO:0000256" key="9">
    <source>
        <dbReference type="RuleBase" id="RU361133"/>
    </source>
</evidence>
<dbReference type="EC" id="3.1.4.11" evidence="3 9"/>
<organism evidence="12 13">
    <name type="scientific">Meloidogyne incognita</name>
    <name type="common">Southern root-knot nematode worm</name>
    <name type="synonym">Oxyuris incognita</name>
    <dbReference type="NCBI Taxonomy" id="6306"/>
    <lineage>
        <taxon>Eukaryota</taxon>
        <taxon>Metazoa</taxon>
        <taxon>Ecdysozoa</taxon>
        <taxon>Nematoda</taxon>
        <taxon>Chromadorea</taxon>
        <taxon>Rhabditida</taxon>
        <taxon>Tylenchina</taxon>
        <taxon>Tylenchomorpha</taxon>
        <taxon>Tylenchoidea</taxon>
        <taxon>Meloidogynidae</taxon>
        <taxon>Meloidogyninae</taxon>
        <taxon>Meloidogyne</taxon>
        <taxon>Meloidogyne incognita group</taxon>
    </lineage>
</organism>
<dbReference type="InterPro" id="IPR000909">
    <property type="entry name" value="PLipase_C_PInositol-sp_X_dom"/>
</dbReference>
<dbReference type="GO" id="GO:0051209">
    <property type="term" value="P:release of sequestered calcium ion into cytosol"/>
    <property type="evidence" value="ECO:0007669"/>
    <property type="project" value="TreeGrafter"/>
</dbReference>
<evidence type="ECO:0000256" key="6">
    <source>
        <dbReference type="ARBA" id="ARBA00022963"/>
    </source>
</evidence>